<proteinExistence type="predicted"/>
<accession>A0A842HY14</accession>
<evidence type="ECO:0000313" key="2">
    <source>
        <dbReference type="Proteomes" id="UP000564378"/>
    </source>
</evidence>
<dbReference type="PANTHER" id="PTHR10443:SF12">
    <property type="entry name" value="DIPEPTIDASE"/>
    <property type="match status" value="1"/>
</dbReference>
<keyword evidence="2" id="KW-1185">Reference proteome</keyword>
<gene>
    <name evidence="1" type="ORF">H6P80_15745</name>
</gene>
<name>A0A842HY14_9SPHN</name>
<dbReference type="Gene3D" id="1.10.287.650">
    <property type="entry name" value="L27 domain"/>
    <property type="match status" value="1"/>
</dbReference>
<dbReference type="InterPro" id="IPR008257">
    <property type="entry name" value="Pept_M19"/>
</dbReference>
<dbReference type="GO" id="GO:0006508">
    <property type="term" value="P:proteolysis"/>
    <property type="evidence" value="ECO:0007669"/>
    <property type="project" value="InterPro"/>
</dbReference>
<dbReference type="Gene3D" id="3.20.20.140">
    <property type="entry name" value="Metal-dependent hydrolases"/>
    <property type="match status" value="1"/>
</dbReference>
<evidence type="ECO:0000313" key="1">
    <source>
        <dbReference type="EMBL" id="MBC2779078.1"/>
    </source>
</evidence>
<dbReference type="EMBL" id="JACJVJ010000003">
    <property type="protein sequence ID" value="MBC2779078.1"/>
    <property type="molecule type" value="Genomic_DNA"/>
</dbReference>
<dbReference type="Proteomes" id="UP000564378">
    <property type="component" value="Unassembled WGS sequence"/>
</dbReference>
<dbReference type="CDD" id="cd01301">
    <property type="entry name" value="rDP_like"/>
    <property type="match status" value="1"/>
</dbReference>
<dbReference type="SUPFAM" id="SSF51556">
    <property type="entry name" value="Metallo-dependent hydrolases"/>
    <property type="match status" value="1"/>
</dbReference>
<reference evidence="1 2" key="1">
    <citation type="submission" date="2020-08" db="EMBL/GenBank/DDBJ databases">
        <title>Draft genome sequence of Parasphingopyxis sp. GrpM-11.</title>
        <authorList>
            <person name="Oh J."/>
            <person name="Roh D.-H."/>
        </authorList>
    </citation>
    <scope>NUCLEOTIDE SEQUENCE [LARGE SCALE GENOMIC DNA]</scope>
    <source>
        <strain evidence="1 2">GrpM-11</strain>
    </source>
</reference>
<dbReference type="AlphaFoldDB" id="A0A842HY14"/>
<dbReference type="PROSITE" id="PS51365">
    <property type="entry name" value="RENAL_DIPEPTIDASE_2"/>
    <property type="match status" value="1"/>
</dbReference>
<protein>
    <submittedName>
        <fullName evidence="1">Membrane dipeptidase</fullName>
    </submittedName>
</protein>
<dbReference type="PANTHER" id="PTHR10443">
    <property type="entry name" value="MICROSOMAL DIPEPTIDASE"/>
    <property type="match status" value="1"/>
</dbReference>
<dbReference type="GO" id="GO:0070573">
    <property type="term" value="F:metallodipeptidase activity"/>
    <property type="evidence" value="ECO:0007669"/>
    <property type="project" value="InterPro"/>
</dbReference>
<dbReference type="Pfam" id="PF01244">
    <property type="entry name" value="Peptidase_M19"/>
    <property type="match status" value="1"/>
</dbReference>
<sequence length="393" mass="42245">MAALAASIAAVPALAIQDPAAVHQNLLTLDTHLDTPIHFARPGWRMGDRHGLETDIAQVDQPRMVEGGLDGGFFVIYTSQGELTEQGFAEAGASAAQRQLEILLMLATNAGTLEAAWTADDAERIVARGRGFVFQSIENSYPLGEDISALQGFYDRGVRMAGPVHFRNNQFADSSTDPEPRWNGLSPLGRELIVEMNRLGIVPDGSHASDDVVDQMIELSATPIILSHSGPQAIFDHPRNLTDERIRRLAESGGVIAVNSVYLSGGGDEDTVRDELTERLESLAAMSAEEQAAAITALRAYDAEHPRTEADFETFMASVLHLIEVAGVDHVAFGADWDGGGGVVGMRDITALPQITERLIAAGYGEDDLAKMWSGNVLRLLREAEAYSASLAD</sequence>
<comment type="caution">
    <text evidence="1">The sequence shown here is derived from an EMBL/GenBank/DDBJ whole genome shotgun (WGS) entry which is preliminary data.</text>
</comment>
<organism evidence="1 2">
    <name type="scientific">Parasphingopyxis marina</name>
    <dbReference type="NCBI Taxonomy" id="2761622"/>
    <lineage>
        <taxon>Bacteria</taxon>
        <taxon>Pseudomonadati</taxon>
        <taxon>Pseudomonadota</taxon>
        <taxon>Alphaproteobacteria</taxon>
        <taxon>Sphingomonadales</taxon>
        <taxon>Sphingomonadaceae</taxon>
        <taxon>Parasphingopyxis</taxon>
    </lineage>
</organism>
<dbReference type="InterPro" id="IPR032466">
    <property type="entry name" value="Metal_Hydrolase"/>
</dbReference>